<name>A0A5C9A388_9GAMM</name>
<keyword evidence="2" id="KW-1185">Reference proteome</keyword>
<gene>
    <name evidence="1" type="ORF">FVW59_01045</name>
</gene>
<evidence type="ECO:0000313" key="1">
    <source>
        <dbReference type="EMBL" id="TXS94539.1"/>
    </source>
</evidence>
<organism evidence="1 2">
    <name type="scientific">Parahaliea aestuarii</name>
    <dbReference type="NCBI Taxonomy" id="1852021"/>
    <lineage>
        <taxon>Bacteria</taxon>
        <taxon>Pseudomonadati</taxon>
        <taxon>Pseudomonadota</taxon>
        <taxon>Gammaproteobacteria</taxon>
        <taxon>Cellvibrionales</taxon>
        <taxon>Halieaceae</taxon>
        <taxon>Parahaliea</taxon>
    </lineage>
</organism>
<dbReference type="RefSeq" id="WP_148062392.1">
    <property type="nucleotide sequence ID" value="NZ_VRYZ01000001.1"/>
</dbReference>
<dbReference type="Proteomes" id="UP000321933">
    <property type="component" value="Unassembled WGS sequence"/>
</dbReference>
<evidence type="ECO:0008006" key="3">
    <source>
        <dbReference type="Google" id="ProtNLM"/>
    </source>
</evidence>
<comment type="caution">
    <text evidence="1">The sequence shown here is derived from an EMBL/GenBank/DDBJ whole genome shotgun (WGS) entry which is preliminary data.</text>
</comment>
<dbReference type="Gene3D" id="3.40.50.1110">
    <property type="entry name" value="SGNH hydrolase"/>
    <property type="match status" value="1"/>
</dbReference>
<dbReference type="EMBL" id="VRYZ01000001">
    <property type="protein sequence ID" value="TXS94539.1"/>
    <property type="molecule type" value="Genomic_DNA"/>
</dbReference>
<sequence length="242" mass="27092">MYSWKTIRAFCAMLLLLPLIHLAILVTRESLATSNASPLAWQSEVDRYIREDDRSSLPAKPIVVIGGRRASLWPHLEATVSPMPVLVRSVGNATVDDFIHYHERLVSFYRPAAVVLLPGPSEFHLRASHNAEQLSTSIQRLVTLDTRLSSRSRFYVFAPIRSPLQTGDWPTINAVITQLSDWGMDHPSFELIDPNPLLAGADGKPDSTFFRSGGVHLNPAGYLRLDLLLRQALREDFPAKFP</sequence>
<dbReference type="InterPro" id="IPR036514">
    <property type="entry name" value="SGNH_hydro_sf"/>
</dbReference>
<proteinExistence type="predicted"/>
<dbReference type="OrthoDB" id="9790057at2"/>
<accession>A0A5C9A388</accession>
<reference evidence="1 2" key="1">
    <citation type="submission" date="2019-08" db="EMBL/GenBank/DDBJ databases">
        <title>Parahaliea maris sp. nov., isolated from the surface seawater.</title>
        <authorList>
            <person name="Liu Y."/>
        </authorList>
    </citation>
    <scope>NUCLEOTIDE SEQUENCE [LARGE SCALE GENOMIC DNA]</scope>
    <source>
        <strain evidence="1 2">S2-26</strain>
    </source>
</reference>
<dbReference type="GO" id="GO:0016788">
    <property type="term" value="F:hydrolase activity, acting on ester bonds"/>
    <property type="evidence" value="ECO:0007669"/>
    <property type="project" value="UniProtKB-ARBA"/>
</dbReference>
<protein>
    <recommendedName>
        <fullName evidence="3">SGNH hydrolase-type esterase domain-containing protein</fullName>
    </recommendedName>
</protein>
<evidence type="ECO:0000313" key="2">
    <source>
        <dbReference type="Proteomes" id="UP000321933"/>
    </source>
</evidence>
<dbReference type="SUPFAM" id="SSF52266">
    <property type="entry name" value="SGNH hydrolase"/>
    <property type="match status" value="1"/>
</dbReference>
<dbReference type="AlphaFoldDB" id="A0A5C9A388"/>